<evidence type="ECO:0000313" key="3">
    <source>
        <dbReference type="Proteomes" id="UP000236370"/>
    </source>
</evidence>
<reference evidence="2 3" key="1">
    <citation type="submission" date="2017-12" db="EMBL/GenBank/DDBJ databases">
        <title>High-resolution comparative analysis of great ape genomes.</title>
        <authorList>
            <person name="Pollen A."/>
            <person name="Hastie A."/>
            <person name="Hormozdiari F."/>
            <person name="Dougherty M."/>
            <person name="Liu R."/>
            <person name="Chaisson M."/>
            <person name="Hoppe E."/>
            <person name="Hill C."/>
            <person name="Pang A."/>
            <person name="Hillier L."/>
            <person name="Baker C."/>
            <person name="Armstrong J."/>
            <person name="Shendure J."/>
            <person name="Paten B."/>
            <person name="Wilson R."/>
            <person name="Chao H."/>
            <person name="Schneider V."/>
            <person name="Ventura M."/>
            <person name="Kronenberg Z."/>
            <person name="Murali S."/>
            <person name="Gordon D."/>
            <person name="Cantsilieris S."/>
            <person name="Munson K."/>
            <person name="Nelson B."/>
            <person name="Raja A."/>
            <person name="Underwood J."/>
            <person name="Diekhans M."/>
            <person name="Fiddes I."/>
            <person name="Haussler D."/>
            <person name="Eichler E."/>
        </authorList>
    </citation>
    <scope>NUCLEOTIDE SEQUENCE [LARGE SCALE GENOMIC DNA]</scope>
    <source>
        <strain evidence="2">Yerkes chimp pedigree #C0471</strain>
    </source>
</reference>
<dbReference type="EMBL" id="NBAG03000371">
    <property type="protein sequence ID" value="PNI34042.1"/>
    <property type="molecule type" value="Genomic_DNA"/>
</dbReference>
<evidence type="ECO:0000313" key="2">
    <source>
        <dbReference type="EMBL" id="PNI34042.1"/>
    </source>
</evidence>
<sequence length="81" mass="8750">MTGTRSRPQPAQNATTANTSRPLKSSGTRSWPPPSTTPGSSWRSTMPGWLRTTSGSSMRMSWPCARASRLTSTACAESWMS</sequence>
<feature type="region of interest" description="Disordered" evidence="1">
    <location>
        <begin position="1"/>
        <end position="59"/>
    </location>
</feature>
<comment type="caution">
    <text evidence="2">The sequence shown here is derived from an EMBL/GenBank/DDBJ whole genome shotgun (WGS) entry which is preliminary data.</text>
</comment>
<feature type="compositionally biased region" description="Polar residues" evidence="1">
    <location>
        <begin position="1"/>
        <end position="23"/>
    </location>
</feature>
<evidence type="ECO:0000256" key="1">
    <source>
        <dbReference type="SAM" id="MobiDB-lite"/>
    </source>
</evidence>
<organism evidence="2 3">
    <name type="scientific">Pan troglodytes</name>
    <name type="common">Chimpanzee</name>
    <dbReference type="NCBI Taxonomy" id="9598"/>
    <lineage>
        <taxon>Eukaryota</taxon>
        <taxon>Metazoa</taxon>
        <taxon>Chordata</taxon>
        <taxon>Craniata</taxon>
        <taxon>Vertebrata</taxon>
        <taxon>Euteleostomi</taxon>
        <taxon>Mammalia</taxon>
        <taxon>Eutheria</taxon>
        <taxon>Euarchontoglires</taxon>
        <taxon>Primates</taxon>
        <taxon>Haplorrhini</taxon>
        <taxon>Catarrhini</taxon>
        <taxon>Hominidae</taxon>
        <taxon>Pan</taxon>
    </lineage>
</organism>
<protein>
    <submittedName>
        <fullName evidence="2">KRT15 isoform 3</fullName>
    </submittedName>
</protein>
<name>A0A2J8KGB0_PANTR</name>
<gene>
    <name evidence="2" type="ORF">CK820_G0039034</name>
</gene>
<dbReference type="AlphaFoldDB" id="A0A2J8KGB0"/>
<dbReference type="Proteomes" id="UP000236370">
    <property type="component" value="Unassembled WGS sequence"/>
</dbReference>
<proteinExistence type="predicted"/>
<accession>A0A2J8KGB0</accession>